<dbReference type="Proteomes" id="UP000562395">
    <property type="component" value="Unassembled WGS sequence"/>
</dbReference>
<gene>
    <name evidence="1" type="ORF">GGQ88_003025</name>
</gene>
<reference evidence="1 2" key="1">
    <citation type="submission" date="2020-08" db="EMBL/GenBank/DDBJ databases">
        <title>Genomic Encyclopedia of Type Strains, Phase IV (KMG-IV): sequencing the most valuable type-strain genomes for metagenomic binning, comparative biology and taxonomic classification.</title>
        <authorList>
            <person name="Goeker M."/>
        </authorList>
    </citation>
    <scope>NUCLEOTIDE SEQUENCE [LARGE SCALE GENOMIC DNA]</scope>
    <source>
        <strain evidence="1 2">DSM 14552</strain>
    </source>
</reference>
<dbReference type="PROSITE" id="PS51257">
    <property type="entry name" value="PROKAR_LIPOPROTEIN"/>
    <property type="match status" value="1"/>
</dbReference>
<evidence type="ECO:0000313" key="2">
    <source>
        <dbReference type="Proteomes" id="UP000562395"/>
    </source>
</evidence>
<organism evidence="1 2">
    <name type="scientific">Novosphingobium hassiacum</name>
    <dbReference type="NCBI Taxonomy" id="173676"/>
    <lineage>
        <taxon>Bacteria</taxon>
        <taxon>Pseudomonadati</taxon>
        <taxon>Pseudomonadota</taxon>
        <taxon>Alphaproteobacteria</taxon>
        <taxon>Sphingomonadales</taxon>
        <taxon>Sphingomonadaceae</taxon>
        <taxon>Novosphingobium</taxon>
    </lineage>
</organism>
<comment type="caution">
    <text evidence="1">The sequence shown here is derived from an EMBL/GenBank/DDBJ whole genome shotgun (WGS) entry which is preliminary data.</text>
</comment>
<evidence type="ECO:0008006" key="3">
    <source>
        <dbReference type="Google" id="ProtNLM"/>
    </source>
</evidence>
<proteinExistence type="predicted"/>
<dbReference type="EMBL" id="JACICY010000007">
    <property type="protein sequence ID" value="MBB3861737.1"/>
    <property type="molecule type" value="Genomic_DNA"/>
</dbReference>
<keyword evidence="2" id="KW-1185">Reference proteome</keyword>
<protein>
    <recommendedName>
        <fullName evidence="3">Lipoprotein</fullName>
    </recommendedName>
</protein>
<name>A0A7W6EWU5_9SPHN</name>
<accession>A0A7W6EWU5</accession>
<evidence type="ECO:0000313" key="1">
    <source>
        <dbReference type="EMBL" id="MBB3861737.1"/>
    </source>
</evidence>
<sequence length="188" mass="19321">MKLLTATIFALTLAACSKTPVPPTREGAPDNAVRLSLPQVEALPGIKDEQSQPTWAASPDGMSARFGHPGEQPLVSVACRAGVFEVTRHAYAPVGAQALFALVGSEGIMRLPVDATAIPGQRGYLWQGTLAADDPRVKVLGGAYTGTLPGAGKITVSAGAPMREVIAQCRRSAPTAAPEPVAPSSAVD</sequence>
<dbReference type="AlphaFoldDB" id="A0A7W6EWU5"/>